<dbReference type="InterPro" id="IPR005467">
    <property type="entry name" value="His_kinase_dom"/>
</dbReference>
<feature type="domain" description="HAMP" evidence="19">
    <location>
        <begin position="185"/>
        <end position="237"/>
    </location>
</feature>
<keyword evidence="6" id="KW-0808">Transferase</keyword>
<evidence type="ECO:0000256" key="5">
    <source>
        <dbReference type="ARBA" id="ARBA00022553"/>
    </source>
</evidence>
<proteinExistence type="predicted"/>
<keyword evidence="12" id="KW-0902">Two-component regulatory system</keyword>
<dbReference type="AlphaFoldDB" id="A0A3M8CUQ3"/>
<evidence type="ECO:0000256" key="2">
    <source>
        <dbReference type="ARBA" id="ARBA00004651"/>
    </source>
</evidence>
<evidence type="ECO:0000259" key="19">
    <source>
        <dbReference type="PROSITE" id="PS50885"/>
    </source>
</evidence>
<evidence type="ECO:0000256" key="9">
    <source>
        <dbReference type="ARBA" id="ARBA00022777"/>
    </source>
</evidence>
<keyword evidence="7 17" id="KW-0812">Transmembrane</keyword>
<keyword evidence="14 17" id="KW-0472">Membrane</keyword>
<dbReference type="FunFam" id="3.30.565.10:FF:000006">
    <property type="entry name" value="Sensor histidine kinase WalK"/>
    <property type="match status" value="1"/>
</dbReference>
<dbReference type="PROSITE" id="PS50885">
    <property type="entry name" value="HAMP"/>
    <property type="match status" value="1"/>
</dbReference>
<evidence type="ECO:0000256" key="17">
    <source>
        <dbReference type="SAM" id="Phobius"/>
    </source>
</evidence>
<dbReference type="Pfam" id="PF00672">
    <property type="entry name" value="HAMP"/>
    <property type="match status" value="1"/>
</dbReference>
<dbReference type="GO" id="GO:0005524">
    <property type="term" value="F:ATP binding"/>
    <property type="evidence" value="ECO:0007669"/>
    <property type="project" value="UniProtKB-KW"/>
</dbReference>
<dbReference type="SMART" id="SM00387">
    <property type="entry name" value="HATPase_c"/>
    <property type="match status" value="1"/>
</dbReference>
<reference evidence="20 21" key="1">
    <citation type="submission" date="2018-10" db="EMBL/GenBank/DDBJ databases">
        <title>Phylogenomics of Brevibacillus.</title>
        <authorList>
            <person name="Dunlap C."/>
        </authorList>
    </citation>
    <scope>NUCLEOTIDE SEQUENCE [LARGE SCALE GENOMIC DNA]</scope>
    <source>
        <strain evidence="20 21">JCM 15716</strain>
    </source>
</reference>
<comment type="catalytic activity">
    <reaction evidence="1">
        <text>ATP + protein L-histidine = ADP + protein N-phospho-L-histidine.</text>
        <dbReference type="EC" id="2.7.13.3"/>
    </reaction>
</comment>
<evidence type="ECO:0000256" key="16">
    <source>
        <dbReference type="ARBA" id="ARBA00040841"/>
    </source>
</evidence>
<dbReference type="CDD" id="cd00082">
    <property type="entry name" value="HisKA"/>
    <property type="match status" value="1"/>
</dbReference>
<dbReference type="InterPro" id="IPR003660">
    <property type="entry name" value="HAMP_dom"/>
</dbReference>
<comment type="caution">
    <text evidence="20">The sequence shown here is derived from an EMBL/GenBank/DDBJ whole genome shotgun (WGS) entry which is preliminary data.</text>
</comment>
<evidence type="ECO:0000259" key="18">
    <source>
        <dbReference type="PROSITE" id="PS50109"/>
    </source>
</evidence>
<evidence type="ECO:0000313" key="20">
    <source>
        <dbReference type="EMBL" id="RNB79542.1"/>
    </source>
</evidence>
<dbReference type="PROSITE" id="PS50109">
    <property type="entry name" value="HIS_KIN"/>
    <property type="match status" value="1"/>
</dbReference>
<gene>
    <name evidence="20" type="ORF">EDM56_28880</name>
</gene>
<evidence type="ECO:0000313" key="21">
    <source>
        <dbReference type="Proteomes" id="UP000271031"/>
    </source>
</evidence>
<evidence type="ECO:0000256" key="3">
    <source>
        <dbReference type="ARBA" id="ARBA00012438"/>
    </source>
</evidence>
<dbReference type="Proteomes" id="UP000271031">
    <property type="component" value="Unassembled WGS sequence"/>
</dbReference>
<dbReference type="SMART" id="SM00388">
    <property type="entry name" value="HisKA"/>
    <property type="match status" value="1"/>
</dbReference>
<sequence length="468" mass="52622">MKSLYVRLVITFVGIVFLSSLLGFFIANAYYQQNLKAFNEQKLTRIGEDIVDLYQEKGTLGLNEFFQRIGGINYQIYLVDENGKGTFFGAPFRDKTIAPEHVQRVLAGGMYRGITEEKHGLMVTGFFENTLTNSIGLPIRADHKTYAMFLRPNTEGQFGEVQIMLTVLLIATFVLSILFILVFTRYLVWPIKKLTRATEKIAGGDYAIGLDISRKDEIGTLATHFEKMTTALKQLDEMRQEFVSNVSHEIQSPLTSIQGFTQAIRTGEVDAAQQEVYLGIIEEESRRLASLSKQLLVLASLEKETGLFEPKQYRLDEQIRQVVLLLEQQWREKQLNVELHLPEIQIVADPSLLNLVWINLIANSIKFTEPHGTITVSIRADKMIIVTVADTGSGIAPEDVPHIFDRFYKGDKSRNRTASGSGLGLAISHKIIKRSGGEIEVQSEPGKGTVFTIKLPRYAQDQKDSAKV</sequence>
<dbReference type="Gene3D" id="1.10.287.130">
    <property type="match status" value="1"/>
</dbReference>
<evidence type="ECO:0000256" key="4">
    <source>
        <dbReference type="ARBA" id="ARBA00022475"/>
    </source>
</evidence>
<evidence type="ECO:0000256" key="6">
    <source>
        <dbReference type="ARBA" id="ARBA00022679"/>
    </source>
</evidence>
<dbReference type="Gene3D" id="3.30.565.10">
    <property type="entry name" value="Histidine kinase-like ATPase, C-terminal domain"/>
    <property type="match status" value="1"/>
</dbReference>
<dbReference type="GO" id="GO:0005886">
    <property type="term" value="C:plasma membrane"/>
    <property type="evidence" value="ECO:0007669"/>
    <property type="project" value="UniProtKB-SubCell"/>
</dbReference>
<dbReference type="SUPFAM" id="SSF47384">
    <property type="entry name" value="Homodimeric domain of signal transducing histidine kinase"/>
    <property type="match status" value="1"/>
</dbReference>
<evidence type="ECO:0000256" key="8">
    <source>
        <dbReference type="ARBA" id="ARBA00022741"/>
    </source>
</evidence>
<name>A0A3M8CUQ3_9BACL</name>
<dbReference type="SMART" id="SM00304">
    <property type="entry name" value="HAMP"/>
    <property type="match status" value="1"/>
</dbReference>
<keyword evidence="21" id="KW-1185">Reference proteome</keyword>
<keyword evidence="13" id="KW-0843">Virulence</keyword>
<feature type="domain" description="Histidine kinase" evidence="18">
    <location>
        <begin position="245"/>
        <end position="459"/>
    </location>
</feature>
<evidence type="ECO:0000256" key="15">
    <source>
        <dbReference type="ARBA" id="ARBA00037219"/>
    </source>
</evidence>
<accession>A0A3M8CUQ3</accession>
<dbReference type="CDD" id="cd00075">
    <property type="entry name" value="HATPase"/>
    <property type="match status" value="1"/>
</dbReference>
<dbReference type="Pfam" id="PF00512">
    <property type="entry name" value="HisKA"/>
    <property type="match status" value="1"/>
</dbReference>
<dbReference type="EC" id="2.7.13.3" evidence="3"/>
<dbReference type="FunFam" id="1.10.287.130:FF:000001">
    <property type="entry name" value="Two-component sensor histidine kinase"/>
    <property type="match status" value="1"/>
</dbReference>
<keyword evidence="9 20" id="KW-0418">Kinase</keyword>
<dbReference type="CDD" id="cd06225">
    <property type="entry name" value="HAMP"/>
    <property type="match status" value="1"/>
</dbReference>
<dbReference type="GO" id="GO:0000155">
    <property type="term" value="F:phosphorelay sensor kinase activity"/>
    <property type="evidence" value="ECO:0007669"/>
    <property type="project" value="InterPro"/>
</dbReference>
<dbReference type="InterPro" id="IPR003594">
    <property type="entry name" value="HATPase_dom"/>
</dbReference>
<keyword evidence="5" id="KW-0597">Phosphoprotein</keyword>
<dbReference type="PANTHER" id="PTHR45528:SF11">
    <property type="entry name" value="HISTIDINE KINASE"/>
    <property type="match status" value="1"/>
</dbReference>
<keyword evidence="10" id="KW-0067">ATP-binding</keyword>
<dbReference type="InterPro" id="IPR004358">
    <property type="entry name" value="Sig_transdc_His_kin-like_C"/>
</dbReference>
<keyword evidence="11 17" id="KW-1133">Transmembrane helix</keyword>
<dbReference type="InterPro" id="IPR050398">
    <property type="entry name" value="HssS/ArlS-like"/>
</dbReference>
<evidence type="ECO:0000256" key="1">
    <source>
        <dbReference type="ARBA" id="ARBA00000085"/>
    </source>
</evidence>
<dbReference type="PANTHER" id="PTHR45528">
    <property type="entry name" value="SENSOR HISTIDINE KINASE CPXA"/>
    <property type="match status" value="1"/>
</dbReference>
<protein>
    <recommendedName>
        <fullName evidence="16">Heme sensor protein HssS</fullName>
        <ecNumber evidence="3">2.7.13.3</ecNumber>
    </recommendedName>
</protein>
<keyword evidence="8" id="KW-0547">Nucleotide-binding</keyword>
<dbReference type="EMBL" id="RHHQ01000028">
    <property type="protein sequence ID" value="RNB79542.1"/>
    <property type="molecule type" value="Genomic_DNA"/>
</dbReference>
<comment type="subcellular location">
    <subcellularLocation>
        <location evidence="2">Cell membrane</location>
        <topology evidence="2">Multi-pass membrane protein</topology>
    </subcellularLocation>
</comment>
<feature type="transmembrane region" description="Helical" evidence="17">
    <location>
        <begin position="163"/>
        <end position="188"/>
    </location>
</feature>
<dbReference type="SUPFAM" id="SSF158472">
    <property type="entry name" value="HAMP domain-like"/>
    <property type="match status" value="1"/>
</dbReference>
<evidence type="ECO:0000256" key="12">
    <source>
        <dbReference type="ARBA" id="ARBA00023012"/>
    </source>
</evidence>
<keyword evidence="4" id="KW-1003">Cell membrane</keyword>
<evidence type="ECO:0000256" key="11">
    <source>
        <dbReference type="ARBA" id="ARBA00022989"/>
    </source>
</evidence>
<dbReference type="SUPFAM" id="SSF55874">
    <property type="entry name" value="ATPase domain of HSP90 chaperone/DNA topoisomerase II/histidine kinase"/>
    <property type="match status" value="1"/>
</dbReference>
<evidence type="ECO:0000256" key="7">
    <source>
        <dbReference type="ARBA" id="ARBA00022692"/>
    </source>
</evidence>
<dbReference type="InterPro" id="IPR036097">
    <property type="entry name" value="HisK_dim/P_sf"/>
</dbReference>
<feature type="transmembrane region" description="Helical" evidence="17">
    <location>
        <begin position="7"/>
        <end position="31"/>
    </location>
</feature>
<dbReference type="InterPro" id="IPR003661">
    <property type="entry name" value="HisK_dim/P_dom"/>
</dbReference>
<evidence type="ECO:0000256" key="14">
    <source>
        <dbReference type="ARBA" id="ARBA00023136"/>
    </source>
</evidence>
<dbReference type="RefSeq" id="WP_122921393.1">
    <property type="nucleotide sequence ID" value="NZ_RHHQ01000028.1"/>
</dbReference>
<dbReference type="Gene3D" id="6.10.340.10">
    <property type="match status" value="1"/>
</dbReference>
<evidence type="ECO:0000256" key="10">
    <source>
        <dbReference type="ARBA" id="ARBA00022840"/>
    </source>
</evidence>
<comment type="function">
    <text evidence="15">Member of the two-component regulatory system HssS/HssR involved in intracellular heme homeostasis and tempering of staphylococcal virulence. HssS functions as a heme sensor histidine kinase which is autophosphorylated at a histidine residue and transfers its phosphate group to an aspartate residue of HssR. HssR/HssS activates the expression of hrtAB, an efflux pump, in response to extracellular heme, hemin, hemoglobin or blood.</text>
</comment>
<dbReference type="Pfam" id="PF02518">
    <property type="entry name" value="HATPase_c"/>
    <property type="match status" value="1"/>
</dbReference>
<dbReference type="PRINTS" id="PR00344">
    <property type="entry name" value="BCTRLSENSOR"/>
</dbReference>
<dbReference type="InterPro" id="IPR036890">
    <property type="entry name" value="HATPase_C_sf"/>
</dbReference>
<dbReference type="OrthoDB" id="9813151at2"/>
<evidence type="ECO:0000256" key="13">
    <source>
        <dbReference type="ARBA" id="ARBA00023026"/>
    </source>
</evidence>
<organism evidence="20 21">
    <name type="scientific">Brevibacillus fluminis</name>
    <dbReference type="NCBI Taxonomy" id="511487"/>
    <lineage>
        <taxon>Bacteria</taxon>
        <taxon>Bacillati</taxon>
        <taxon>Bacillota</taxon>
        <taxon>Bacilli</taxon>
        <taxon>Bacillales</taxon>
        <taxon>Paenibacillaceae</taxon>
        <taxon>Brevibacillus</taxon>
    </lineage>
</organism>